<evidence type="ECO:0008006" key="3">
    <source>
        <dbReference type="Google" id="ProtNLM"/>
    </source>
</evidence>
<dbReference type="Gene3D" id="3.40.50.150">
    <property type="entry name" value="Vaccinia Virus protein VP39"/>
    <property type="match status" value="1"/>
</dbReference>
<accession>A0A1M4MNB1</accession>
<organism evidence="1 2">
    <name type="scientific">Methanoculleus chikugoensis</name>
    <dbReference type="NCBI Taxonomy" id="118126"/>
    <lineage>
        <taxon>Archaea</taxon>
        <taxon>Methanobacteriati</taxon>
        <taxon>Methanobacteriota</taxon>
        <taxon>Stenosarchaea group</taxon>
        <taxon>Methanomicrobia</taxon>
        <taxon>Methanomicrobiales</taxon>
        <taxon>Methanomicrobiaceae</taxon>
        <taxon>Methanoculleus</taxon>
    </lineage>
</organism>
<name>A0A1M4MNB1_9EURY</name>
<gene>
    <name evidence="1" type="ORF">L21_2245</name>
</gene>
<evidence type="ECO:0000313" key="2">
    <source>
        <dbReference type="Proteomes" id="UP000184671"/>
    </source>
</evidence>
<protein>
    <recommendedName>
        <fullName evidence="3">DUF268 domain-containing protein</fullName>
    </recommendedName>
</protein>
<dbReference type="AlphaFoldDB" id="A0A1M4MNB1"/>
<dbReference type="OrthoDB" id="8915at2157"/>
<dbReference type="Pfam" id="PF03269">
    <property type="entry name" value="DUF268"/>
    <property type="match status" value="1"/>
</dbReference>
<dbReference type="InterPro" id="IPR004951">
    <property type="entry name" value="DUF268_CAE_spp"/>
</dbReference>
<dbReference type="SUPFAM" id="SSF53335">
    <property type="entry name" value="S-adenosyl-L-methionine-dependent methyltransferases"/>
    <property type="match status" value="1"/>
</dbReference>
<reference evidence="1 2" key="1">
    <citation type="submission" date="2016-08" db="EMBL/GenBank/DDBJ databases">
        <authorList>
            <person name="Seilhamer J.J."/>
        </authorList>
    </citation>
    <scope>NUCLEOTIDE SEQUENCE [LARGE SCALE GENOMIC DNA]</scope>
    <source>
        <strain evidence="1">L21-II-0</strain>
    </source>
</reference>
<dbReference type="InterPro" id="IPR029063">
    <property type="entry name" value="SAM-dependent_MTases_sf"/>
</dbReference>
<dbReference type="EMBL" id="FMID01000054">
    <property type="protein sequence ID" value="SCL76320.1"/>
    <property type="molecule type" value="Genomic_DNA"/>
</dbReference>
<dbReference type="STRING" id="118126.L21_2245"/>
<proteinExistence type="predicted"/>
<dbReference type="Proteomes" id="UP000184671">
    <property type="component" value="Unassembled WGS sequence"/>
</dbReference>
<evidence type="ECO:0000313" key="1">
    <source>
        <dbReference type="EMBL" id="SCL76320.1"/>
    </source>
</evidence>
<sequence>MIAKIQQIIKYVFDYQTLRTLSNCNSRFSMHWKDIYPCLNENSDTTPFDAHYVYHPAWAARIIARTKPAIHVDISSSLHFCSILSAFVPVKFYDYRPADLNLSDLSSGSVNIVSLPFSSNSIKSLSCMHTVEHIGLGRYGDPLDPDGDLKAIAELKRVLAVGGNLLFVVPIGGIAKIRFNAHRIYTYSQIVRYFSDLQLVEFSLISDTPQSNGPISTATEDDADKCLYGCGCFWFRKRNS</sequence>
<dbReference type="RefSeq" id="WP_074370537.1">
    <property type="nucleotide sequence ID" value="NZ_FMID01000054.1"/>
</dbReference>